<dbReference type="GO" id="GO:0005634">
    <property type="term" value="C:nucleus"/>
    <property type="evidence" value="ECO:0007669"/>
    <property type="project" value="TreeGrafter"/>
</dbReference>
<dbReference type="PANTHER" id="PTHR10300:SF14">
    <property type="entry name" value="PROTEIN SARAH"/>
    <property type="match status" value="1"/>
</dbReference>
<gene>
    <name evidence="3" type="primary">107368486</name>
</gene>
<dbReference type="OMA" id="DTHEIHP"/>
<dbReference type="InterPro" id="IPR012677">
    <property type="entry name" value="Nucleotide-bd_a/b_plait_sf"/>
</dbReference>
<dbReference type="STRING" id="32264.T1KYN7"/>
<dbReference type="EMBL" id="CAEY01000714">
    <property type="status" value="NOT_ANNOTATED_CDS"/>
    <property type="molecule type" value="Genomic_DNA"/>
</dbReference>
<evidence type="ECO:0000256" key="1">
    <source>
        <dbReference type="ARBA" id="ARBA00008209"/>
    </source>
</evidence>
<proteinExistence type="inferred from homology"/>
<evidence type="ECO:0008006" key="5">
    <source>
        <dbReference type="Google" id="ProtNLM"/>
    </source>
</evidence>
<evidence type="ECO:0000313" key="4">
    <source>
        <dbReference type="Proteomes" id="UP000015104"/>
    </source>
</evidence>
<keyword evidence="4" id="KW-1185">Reference proteome</keyword>
<dbReference type="Proteomes" id="UP000015104">
    <property type="component" value="Unassembled WGS sequence"/>
</dbReference>
<dbReference type="InterPro" id="IPR006931">
    <property type="entry name" value="Calcipressin"/>
</dbReference>
<dbReference type="GO" id="GO:0005737">
    <property type="term" value="C:cytoplasm"/>
    <property type="evidence" value="ECO:0007669"/>
    <property type="project" value="TreeGrafter"/>
</dbReference>
<protein>
    <recommendedName>
        <fullName evidence="5">Calcipressin</fullName>
    </recommendedName>
</protein>
<evidence type="ECO:0000256" key="2">
    <source>
        <dbReference type="SAM" id="MobiDB-lite"/>
    </source>
</evidence>
<reference evidence="3" key="2">
    <citation type="submission" date="2015-06" db="UniProtKB">
        <authorList>
            <consortium name="EnsemblMetazoa"/>
        </authorList>
    </citation>
    <scope>IDENTIFICATION</scope>
</reference>
<reference evidence="4" key="1">
    <citation type="submission" date="2011-08" db="EMBL/GenBank/DDBJ databases">
        <authorList>
            <person name="Rombauts S."/>
        </authorList>
    </citation>
    <scope>NUCLEOTIDE SEQUENCE</scope>
    <source>
        <strain evidence="4">London</strain>
    </source>
</reference>
<dbReference type="GO" id="GO:0008597">
    <property type="term" value="F:calcium-dependent protein serine/threonine phosphatase regulator activity"/>
    <property type="evidence" value="ECO:0007669"/>
    <property type="project" value="TreeGrafter"/>
</dbReference>
<dbReference type="PANTHER" id="PTHR10300">
    <property type="entry name" value="CALCIPRESSIN"/>
    <property type="match status" value="1"/>
</dbReference>
<dbReference type="CDD" id="cd12434">
    <property type="entry name" value="RRM_RCAN_like"/>
    <property type="match status" value="1"/>
</dbReference>
<dbReference type="GO" id="GO:0003676">
    <property type="term" value="F:nucleic acid binding"/>
    <property type="evidence" value="ECO:0007669"/>
    <property type="project" value="InterPro"/>
</dbReference>
<dbReference type="Pfam" id="PF04847">
    <property type="entry name" value="Calcipressin"/>
    <property type="match status" value="1"/>
</dbReference>
<dbReference type="EnsemblMetazoa" id="tetur27g01340.1">
    <property type="protein sequence ID" value="tetur27g01340.1"/>
    <property type="gene ID" value="tetur27g01340"/>
</dbReference>
<dbReference type="KEGG" id="tut:107368486"/>
<dbReference type="OrthoDB" id="17212at2759"/>
<evidence type="ECO:0000313" key="3">
    <source>
        <dbReference type="EnsemblMetazoa" id="tetur27g01340.1"/>
    </source>
</evidence>
<feature type="region of interest" description="Disordered" evidence="2">
    <location>
        <begin position="184"/>
        <end position="227"/>
    </location>
</feature>
<sequence length="227" mass="25210">MGQDYMDVVDGNCSLDDVASDDLPNALIVTSLDISIFNSTEDKEQFEAIFKEIDDSVTFQYFKSFKRARVNFSSPLTAAKARIECHQRKFGNSVINCYFAQIIETSENTSSYNRLQPPAPSRQFLISPPASPPVGWEPREEAEPLINYDLITAITNLTPGEIHEIHPPSRELPSIVVHVCADTDEGNLSNEGSPGKPRMRIQQTRRPPARSSSEGSEDSCDSLSLTQ</sequence>
<dbReference type="eggNOG" id="KOG4019">
    <property type="taxonomic scope" value="Eukaryota"/>
</dbReference>
<dbReference type="GO" id="GO:0019722">
    <property type="term" value="P:calcium-mediated signaling"/>
    <property type="evidence" value="ECO:0007669"/>
    <property type="project" value="InterPro"/>
</dbReference>
<organism evidence="3 4">
    <name type="scientific">Tetranychus urticae</name>
    <name type="common">Two-spotted spider mite</name>
    <dbReference type="NCBI Taxonomy" id="32264"/>
    <lineage>
        <taxon>Eukaryota</taxon>
        <taxon>Metazoa</taxon>
        <taxon>Ecdysozoa</taxon>
        <taxon>Arthropoda</taxon>
        <taxon>Chelicerata</taxon>
        <taxon>Arachnida</taxon>
        <taxon>Acari</taxon>
        <taxon>Acariformes</taxon>
        <taxon>Trombidiformes</taxon>
        <taxon>Prostigmata</taxon>
        <taxon>Eleutherengona</taxon>
        <taxon>Raphignathae</taxon>
        <taxon>Tetranychoidea</taxon>
        <taxon>Tetranychidae</taxon>
        <taxon>Tetranychus</taxon>
    </lineage>
</organism>
<name>T1KYN7_TETUR</name>
<dbReference type="SUPFAM" id="SSF54928">
    <property type="entry name" value="RNA-binding domain, RBD"/>
    <property type="match status" value="1"/>
</dbReference>
<dbReference type="FunFam" id="3.30.70.330:FF:000092">
    <property type="entry name" value="Calcipressin-2 isoform 2"/>
    <property type="match status" value="1"/>
</dbReference>
<dbReference type="InterPro" id="IPR035979">
    <property type="entry name" value="RBD_domain_sf"/>
</dbReference>
<dbReference type="Gene3D" id="3.30.70.330">
    <property type="match status" value="1"/>
</dbReference>
<comment type="similarity">
    <text evidence="1">Belongs to the RCAN family.</text>
</comment>
<dbReference type="GO" id="GO:0007617">
    <property type="term" value="P:mating behavior"/>
    <property type="evidence" value="ECO:0007669"/>
    <property type="project" value="UniProtKB-ARBA"/>
</dbReference>
<dbReference type="HOGENOM" id="CLU_076190_0_0_1"/>
<dbReference type="AlphaFoldDB" id="T1KYN7"/>
<accession>T1KYN7</accession>